<comment type="caution">
    <text evidence="9">The sequence shown here is derived from an EMBL/GenBank/DDBJ whole genome shotgun (WGS) entry which is preliminary data.</text>
</comment>
<dbReference type="InterPro" id="IPR049326">
    <property type="entry name" value="Rhodopsin_dom_fungi"/>
</dbReference>
<evidence type="ECO:0000259" key="8">
    <source>
        <dbReference type="Pfam" id="PF20684"/>
    </source>
</evidence>
<dbReference type="PANTHER" id="PTHR33048:SF15">
    <property type="entry name" value="INTEGRAL MEMBRANE PROTEIN"/>
    <property type="match status" value="1"/>
</dbReference>
<feature type="compositionally biased region" description="Polar residues" evidence="6">
    <location>
        <begin position="271"/>
        <end position="284"/>
    </location>
</feature>
<reference evidence="9 10" key="1">
    <citation type="submission" date="2020-05" db="EMBL/GenBank/DDBJ databases">
        <title>Identification and distribution of gene clusters putatively required for synthesis of sphingolipid metabolism inhibitors in phylogenetically diverse species of the filamentous fungus Fusarium.</title>
        <authorList>
            <person name="Kim H.-S."/>
            <person name="Busman M."/>
            <person name="Brown D.W."/>
            <person name="Divon H."/>
            <person name="Uhlig S."/>
            <person name="Proctor R.H."/>
        </authorList>
    </citation>
    <scope>NUCLEOTIDE SEQUENCE [LARGE SCALE GENOMIC DNA]</scope>
    <source>
        <strain evidence="9 10">NRRL 20693</strain>
    </source>
</reference>
<evidence type="ECO:0000256" key="7">
    <source>
        <dbReference type="SAM" id="Phobius"/>
    </source>
</evidence>
<evidence type="ECO:0000256" key="1">
    <source>
        <dbReference type="ARBA" id="ARBA00004141"/>
    </source>
</evidence>
<dbReference type="GO" id="GO:0016020">
    <property type="term" value="C:membrane"/>
    <property type="evidence" value="ECO:0007669"/>
    <property type="project" value="UniProtKB-SubCell"/>
</dbReference>
<accession>A0A8H5TAA7</accession>
<dbReference type="OrthoDB" id="3897607at2759"/>
<feature type="transmembrane region" description="Helical" evidence="7">
    <location>
        <begin position="200"/>
        <end position="224"/>
    </location>
</feature>
<dbReference type="EMBL" id="JAAGWQ010000129">
    <property type="protein sequence ID" value="KAF5664987.1"/>
    <property type="molecule type" value="Genomic_DNA"/>
</dbReference>
<evidence type="ECO:0000313" key="10">
    <source>
        <dbReference type="Proteomes" id="UP000567885"/>
    </source>
</evidence>
<gene>
    <name evidence="9" type="ORF">FHETE_6847</name>
</gene>
<name>A0A8H5TAA7_FUSHE</name>
<evidence type="ECO:0000256" key="5">
    <source>
        <dbReference type="ARBA" id="ARBA00038359"/>
    </source>
</evidence>
<keyword evidence="4 7" id="KW-0472">Membrane</keyword>
<evidence type="ECO:0000256" key="2">
    <source>
        <dbReference type="ARBA" id="ARBA00022692"/>
    </source>
</evidence>
<feature type="transmembrane region" description="Helical" evidence="7">
    <location>
        <begin position="99"/>
        <end position="121"/>
    </location>
</feature>
<sequence>MAADRLEPVQPGGLALALYITTVIFSVSSTIVVGLRTYIRTRHNCIGLDDYLMCAGWAAYMGHNIIVSIGCHRGIGTMQWTLDTPQIQEANKYVVIWQLLYALTLALVKSSICVTVIRIAIEKKYVRILQILIAMSVALMSNVITDFAVAVIPMCLVRKLQMRRKLKLYAQLIMALGMLASIASIVRIPYSNAYMKPDNFIHSVANIILWTVVECGVGVVAGSLPSLRAFFKSLTKDWSTNDQSASHNTTDLLTIGRVRGRSNRTTEIELGTQSPGGNDSNDGAQNDDDSQRRIIVHVTKSFRVE</sequence>
<evidence type="ECO:0000313" key="9">
    <source>
        <dbReference type="EMBL" id="KAF5664987.1"/>
    </source>
</evidence>
<dbReference type="InterPro" id="IPR052337">
    <property type="entry name" value="SAT4-like"/>
</dbReference>
<dbReference type="Proteomes" id="UP000567885">
    <property type="component" value="Unassembled WGS sequence"/>
</dbReference>
<keyword evidence="2 7" id="KW-0812">Transmembrane</keyword>
<feature type="transmembrane region" description="Helical" evidence="7">
    <location>
        <begin position="127"/>
        <end position="156"/>
    </location>
</feature>
<feature type="domain" description="Rhodopsin" evidence="8">
    <location>
        <begin position="35"/>
        <end position="138"/>
    </location>
</feature>
<evidence type="ECO:0000256" key="4">
    <source>
        <dbReference type="ARBA" id="ARBA00023136"/>
    </source>
</evidence>
<evidence type="ECO:0000256" key="3">
    <source>
        <dbReference type="ARBA" id="ARBA00022989"/>
    </source>
</evidence>
<comment type="subcellular location">
    <subcellularLocation>
        <location evidence="1">Membrane</location>
        <topology evidence="1">Multi-pass membrane protein</topology>
    </subcellularLocation>
</comment>
<comment type="similarity">
    <text evidence="5">Belongs to the SAT4 family.</text>
</comment>
<dbReference type="AlphaFoldDB" id="A0A8H5TAA7"/>
<dbReference type="Pfam" id="PF20684">
    <property type="entry name" value="Fung_rhodopsin"/>
    <property type="match status" value="2"/>
</dbReference>
<feature type="domain" description="Rhodopsin" evidence="8">
    <location>
        <begin position="140"/>
        <end position="232"/>
    </location>
</feature>
<proteinExistence type="inferred from homology"/>
<keyword evidence="3 7" id="KW-1133">Transmembrane helix</keyword>
<organism evidence="9 10">
    <name type="scientific">Fusarium heterosporum</name>
    <dbReference type="NCBI Taxonomy" id="42747"/>
    <lineage>
        <taxon>Eukaryota</taxon>
        <taxon>Fungi</taxon>
        <taxon>Dikarya</taxon>
        <taxon>Ascomycota</taxon>
        <taxon>Pezizomycotina</taxon>
        <taxon>Sordariomycetes</taxon>
        <taxon>Hypocreomycetidae</taxon>
        <taxon>Hypocreales</taxon>
        <taxon>Nectriaceae</taxon>
        <taxon>Fusarium</taxon>
        <taxon>Fusarium heterosporum species complex</taxon>
    </lineage>
</organism>
<keyword evidence="10" id="KW-1185">Reference proteome</keyword>
<feature type="region of interest" description="Disordered" evidence="6">
    <location>
        <begin position="264"/>
        <end position="291"/>
    </location>
</feature>
<feature type="transmembrane region" description="Helical" evidence="7">
    <location>
        <begin position="12"/>
        <end position="35"/>
    </location>
</feature>
<feature type="transmembrane region" description="Helical" evidence="7">
    <location>
        <begin position="168"/>
        <end position="188"/>
    </location>
</feature>
<dbReference type="PANTHER" id="PTHR33048">
    <property type="entry name" value="PTH11-LIKE INTEGRAL MEMBRANE PROTEIN (AFU_ORTHOLOGUE AFUA_5G11245)"/>
    <property type="match status" value="1"/>
</dbReference>
<protein>
    <submittedName>
        <fullName evidence="9">Integral membrane protein</fullName>
    </submittedName>
</protein>
<evidence type="ECO:0000256" key="6">
    <source>
        <dbReference type="SAM" id="MobiDB-lite"/>
    </source>
</evidence>